<proteinExistence type="predicted"/>
<evidence type="ECO:0000256" key="1">
    <source>
        <dbReference type="SAM" id="MobiDB-lite"/>
    </source>
</evidence>
<evidence type="ECO:0000313" key="3">
    <source>
        <dbReference type="Proteomes" id="UP001046870"/>
    </source>
</evidence>
<feature type="compositionally biased region" description="Basic and acidic residues" evidence="1">
    <location>
        <begin position="1"/>
        <end position="22"/>
    </location>
</feature>
<dbReference type="Proteomes" id="UP001046870">
    <property type="component" value="Chromosome 3"/>
</dbReference>
<gene>
    <name evidence="2" type="ORF">MATL_G00040810</name>
</gene>
<dbReference type="PANTHER" id="PTHR28333">
    <property type="entry name" value="NUCLEAR FRAGILE X MENTAL RETARDATION-INTERACTING PROTEIN 2"/>
    <property type="match status" value="1"/>
</dbReference>
<dbReference type="EMBL" id="JAFDVH010000003">
    <property type="protein sequence ID" value="KAG7483668.1"/>
    <property type="molecule type" value="Genomic_DNA"/>
</dbReference>
<comment type="caution">
    <text evidence="2">The sequence shown here is derived from an EMBL/GenBank/DDBJ whole genome shotgun (WGS) entry which is preliminary data.</text>
</comment>
<dbReference type="InterPro" id="IPR032747">
    <property type="entry name" value="NUFIP2"/>
</dbReference>
<dbReference type="PANTHER" id="PTHR28333:SF2">
    <property type="entry name" value="FMR1-INTERACTING PROTEIN NUFIP2"/>
    <property type="match status" value="1"/>
</dbReference>
<keyword evidence="3" id="KW-1185">Reference proteome</keyword>
<accession>A0A9D3TE74</accession>
<sequence length="647" mass="67398">MEDRPREQAGEKRYHHEEEKSPSRPKSSLKNDQSQCQYQHQETQTKKTGNGKINGSTAEGEKVLSSSDLACVHHPANGNGGRPLLDTNIKLKQPGKALSTLSSRGRGSYHYKNSMDSKNDKPSDFSPHKGKPLDKKESVSHLNGVVSLSSSYIANGYPGKPAADNDGSGSESGYATPKKRKARSSSIKGTENVSGPQEKAMQQGSTAPPQQDGEPSSPDPTEKAVSSRLDDSRPAARADACAGAGRAGEPQSKNHDGKATGSSGKKFEDKPGKAKPVASVTAKEDSWTLFKPPPVFPVDNSSAKIVPKISYASKVKENLNKAAQVGGEALPSQEPGRPSLVPMSALKTITSASFTNGPVSGEGNGCLSAGPLLTTAASTVLLACPLPGGENVASSHNDSSITTTPVAATGETRKPSLFVYPLSPCNMQPALPSARQLDPPAAQTNQKALGDIFQNQWGLSFINEPNAGPEGGAGPSPGEGRAAEAMVPGEGPLAGAPQVSDASPPIQEHPPFPAAYEADKRTSPLAVSSVLKACPAATSAGGGSTQAQLPGQDTAKGEAGGLGAIVFASSKDPGADPPQASQTNPVLALVKEQSPSKGYGRRCSWGSFDLKAAVIYHTKEIEYILNLQKQDPKRVVIYDETRDGPNQ</sequence>
<protein>
    <recommendedName>
        <fullName evidence="4">Nuclear fragile X mental retardation-interacting protein 2</fullName>
    </recommendedName>
</protein>
<dbReference type="GO" id="GO:0005654">
    <property type="term" value="C:nucleoplasm"/>
    <property type="evidence" value="ECO:0007669"/>
    <property type="project" value="TreeGrafter"/>
</dbReference>
<feature type="compositionally biased region" description="Basic and acidic residues" evidence="1">
    <location>
        <begin position="113"/>
        <end position="139"/>
    </location>
</feature>
<dbReference type="GO" id="GO:0010494">
    <property type="term" value="C:cytoplasmic stress granule"/>
    <property type="evidence" value="ECO:0007669"/>
    <property type="project" value="TreeGrafter"/>
</dbReference>
<feature type="compositionally biased region" description="Polar residues" evidence="1">
    <location>
        <begin position="184"/>
        <end position="209"/>
    </location>
</feature>
<dbReference type="Pfam" id="PF15293">
    <property type="entry name" value="NUFIP2"/>
    <property type="match status" value="1"/>
</dbReference>
<evidence type="ECO:0008006" key="4">
    <source>
        <dbReference type="Google" id="ProtNLM"/>
    </source>
</evidence>
<dbReference type="AlphaFoldDB" id="A0A9D3TE74"/>
<organism evidence="2 3">
    <name type="scientific">Megalops atlanticus</name>
    <name type="common">Tarpon</name>
    <name type="synonym">Clupea gigantea</name>
    <dbReference type="NCBI Taxonomy" id="7932"/>
    <lineage>
        <taxon>Eukaryota</taxon>
        <taxon>Metazoa</taxon>
        <taxon>Chordata</taxon>
        <taxon>Craniata</taxon>
        <taxon>Vertebrata</taxon>
        <taxon>Euteleostomi</taxon>
        <taxon>Actinopterygii</taxon>
        <taxon>Neopterygii</taxon>
        <taxon>Teleostei</taxon>
        <taxon>Elopiformes</taxon>
        <taxon>Megalopidae</taxon>
        <taxon>Megalops</taxon>
    </lineage>
</organism>
<dbReference type="OrthoDB" id="8849279at2759"/>
<name>A0A9D3TE74_MEGAT</name>
<reference evidence="2" key="1">
    <citation type="submission" date="2021-01" db="EMBL/GenBank/DDBJ databases">
        <authorList>
            <person name="Zahm M."/>
            <person name="Roques C."/>
            <person name="Cabau C."/>
            <person name="Klopp C."/>
            <person name="Donnadieu C."/>
            <person name="Jouanno E."/>
            <person name="Lampietro C."/>
            <person name="Louis A."/>
            <person name="Herpin A."/>
            <person name="Echchiki A."/>
            <person name="Berthelot C."/>
            <person name="Parey E."/>
            <person name="Roest-Crollius H."/>
            <person name="Braasch I."/>
            <person name="Postlethwait J."/>
            <person name="Bobe J."/>
            <person name="Montfort J."/>
            <person name="Bouchez O."/>
            <person name="Begum T."/>
            <person name="Mejri S."/>
            <person name="Adams A."/>
            <person name="Chen W.-J."/>
            <person name="Guiguen Y."/>
        </authorList>
    </citation>
    <scope>NUCLEOTIDE SEQUENCE</scope>
    <source>
        <strain evidence="2">YG-15Mar2019-1</strain>
        <tissue evidence="2">Brain</tissue>
    </source>
</reference>
<feature type="compositionally biased region" description="Low complexity" evidence="1">
    <location>
        <begin position="237"/>
        <end position="248"/>
    </location>
</feature>
<feature type="compositionally biased region" description="Polar residues" evidence="1">
    <location>
        <begin position="30"/>
        <end position="57"/>
    </location>
</feature>
<evidence type="ECO:0000313" key="2">
    <source>
        <dbReference type="EMBL" id="KAG7483668.1"/>
    </source>
</evidence>
<feature type="region of interest" description="Disordered" evidence="1">
    <location>
        <begin position="1"/>
        <end position="284"/>
    </location>
</feature>
<dbReference type="GO" id="GO:0003723">
    <property type="term" value="F:RNA binding"/>
    <property type="evidence" value="ECO:0007669"/>
    <property type="project" value="InterPro"/>
</dbReference>